<evidence type="ECO:0000256" key="7">
    <source>
        <dbReference type="ARBA" id="ARBA00023026"/>
    </source>
</evidence>
<evidence type="ECO:0000256" key="8">
    <source>
        <dbReference type="ARBA" id="ARBA00023136"/>
    </source>
</evidence>
<dbReference type="AlphaFoldDB" id="A0A7G9SAF2"/>
<evidence type="ECO:0000259" key="9">
    <source>
        <dbReference type="Pfam" id="PF08548"/>
    </source>
</evidence>
<dbReference type="GO" id="GO:0005509">
    <property type="term" value="F:calcium ion binding"/>
    <property type="evidence" value="ECO:0007669"/>
    <property type="project" value="InterPro"/>
</dbReference>
<evidence type="ECO:0000256" key="5">
    <source>
        <dbReference type="ARBA" id="ARBA00022656"/>
    </source>
</evidence>
<protein>
    <submittedName>
        <fullName evidence="10">Calcium-binding protein</fullName>
    </submittedName>
</protein>
<dbReference type="PRINTS" id="PR00313">
    <property type="entry name" value="CABNDNGRPT"/>
</dbReference>
<evidence type="ECO:0000256" key="1">
    <source>
        <dbReference type="ARBA" id="ARBA00001913"/>
    </source>
</evidence>
<keyword evidence="6" id="KW-0677">Repeat</keyword>
<feature type="domain" description="Peptidase M10 serralysin C-terminal" evidence="9">
    <location>
        <begin position="636"/>
        <end position="762"/>
    </location>
</feature>
<dbReference type="InterPro" id="IPR001343">
    <property type="entry name" value="Hemolysn_Ca-bd"/>
</dbReference>
<dbReference type="InterPro" id="IPR011049">
    <property type="entry name" value="Serralysin-like_metalloprot_C"/>
</dbReference>
<accession>A0A7G9SAF2</accession>
<dbReference type="GO" id="GO:0016020">
    <property type="term" value="C:membrane"/>
    <property type="evidence" value="ECO:0007669"/>
    <property type="project" value="UniProtKB-SubCell"/>
</dbReference>
<organism evidence="10 11">
    <name type="scientific">Sphingomonas rhizophila</name>
    <dbReference type="NCBI Taxonomy" id="2071607"/>
    <lineage>
        <taxon>Bacteria</taxon>
        <taxon>Pseudomonadati</taxon>
        <taxon>Pseudomonadota</taxon>
        <taxon>Alphaproteobacteria</taxon>
        <taxon>Sphingomonadales</taxon>
        <taxon>Sphingomonadaceae</taxon>
        <taxon>Sphingomonas</taxon>
    </lineage>
</organism>
<dbReference type="InterPro" id="IPR003995">
    <property type="entry name" value="RTX_toxin_determinant-A"/>
</dbReference>
<sequence length="763" mass="80946">MFREIGEEALVGGLVGGFHGLTITAGLVGGGHIVLWQQRDGDVLTDVWFRAYDFDGKPTGEAFILLNDYLGLQYPRDLDVVALPDGGFAVAAFRALSLNEYGQAATHDIALQLFDGNGVARNAPVSVTNGHESFASAPDLTISSNRLIVTYQQGDIYGRTFDMSGNPVTEIYTLGSRGRTDNGDGTFTYTSSTDPVVAGLPGSRFVAAFTYNAQTAHDQSQSSIVARLFTKDGTPITAAFGVNTTTFGNQQLPQIVVLQNDDFIIMWTDSSTGTHMLRGQRFDASGQPVGAELALAETLSTSTTYSGWSATSLDNGGFALSWYYGPTVYVREFNEVGLPVRDPTPVSNSNGYDPWISSVQGGGYVIAWEGSKIRAQLFVEDKTLSGTGENDWLSGGYGADILDGLAGDDQLFGSRGDDRLIGRAGNDALTGGAGYDRMYGGTGDDTYFVNDADDYAYELVGEGRDHVVSSVDHQLRVNVEDLTLTGAASIGKGNVSDNVIVGSAAANKLYGYAGDDTLSGAEGDDVLLGAEGNDTLTGGAGYDRMYGGIGNDTFVVGDLADYAYENLGEGYDTVFTSINHQLRPNIEQLVLDGFSDLRGYGNALDNMMIGNSGNNLLYGKDGADTIRAGLGNDILYGENGTDYLYGGSGLDRFYGGAGADLFAFENLDFAGMGSGTADRIHDFSHAQGDRISLELVDANSNVGFDQAFTFVGSAAFSNVAGQLRYQQISGNTYVQGDTDGDGKADFWIRIDGLHALAATDFIL</sequence>
<dbReference type="GO" id="GO:0005615">
    <property type="term" value="C:extracellular space"/>
    <property type="evidence" value="ECO:0007669"/>
    <property type="project" value="InterPro"/>
</dbReference>
<reference evidence="10 11" key="1">
    <citation type="submission" date="2020-08" db="EMBL/GenBank/DDBJ databases">
        <title>Genome sequence of Sphingomonas rhizophila KACC 19189T.</title>
        <authorList>
            <person name="Hyun D.-W."/>
            <person name="Bae J.-W."/>
        </authorList>
    </citation>
    <scope>NUCLEOTIDE SEQUENCE [LARGE SCALE GENOMIC DNA]</scope>
    <source>
        <strain evidence="10 11">KACC 19189</strain>
    </source>
</reference>
<keyword evidence="11" id="KW-1185">Reference proteome</keyword>
<dbReference type="PRINTS" id="PR01488">
    <property type="entry name" value="RTXTOXINA"/>
</dbReference>
<dbReference type="PANTHER" id="PTHR38340:SF1">
    <property type="entry name" value="S-LAYER PROTEIN"/>
    <property type="match status" value="1"/>
</dbReference>
<name>A0A7G9SAF2_9SPHN</name>
<dbReference type="Pfam" id="PF00353">
    <property type="entry name" value="HemolysinCabind"/>
    <property type="match status" value="6"/>
</dbReference>
<evidence type="ECO:0000256" key="6">
    <source>
        <dbReference type="ARBA" id="ARBA00022737"/>
    </source>
</evidence>
<evidence type="ECO:0000256" key="4">
    <source>
        <dbReference type="ARBA" id="ARBA00022525"/>
    </source>
</evidence>
<dbReference type="SUPFAM" id="SSF51120">
    <property type="entry name" value="beta-Roll"/>
    <property type="match status" value="3"/>
</dbReference>
<dbReference type="EMBL" id="CP060717">
    <property type="protein sequence ID" value="QNN64827.1"/>
    <property type="molecule type" value="Genomic_DNA"/>
</dbReference>
<keyword evidence="5" id="KW-0800">Toxin</keyword>
<dbReference type="PROSITE" id="PS00330">
    <property type="entry name" value="HEMOLYSIN_CALCIUM"/>
    <property type="match status" value="3"/>
</dbReference>
<proteinExistence type="predicted"/>
<comment type="subcellular location">
    <subcellularLocation>
        <location evidence="2">Membrane</location>
    </subcellularLocation>
    <subcellularLocation>
        <location evidence="3">Secreted</location>
    </subcellularLocation>
</comment>
<dbReference type="RefSeq" id="WP_187541826.1">
    <property type="nucleotide sequence ID" value="NZ_CP060717.1"/>
</dbReference>
<evidence type="ECO:0000313" key="10">
    <source>
        <dbReference type="EMBL" id="QNN64827.1"/>
    </source>
</evidence>
<dbReference type="InterPro" id="IPR013858">
    <property type="entry name" value="Peptidase_M10B_C"/>
</dbReference>
<keyword evidence="7" id="KW-0843">Virulence</keyword>
<dbReference type="GO" id="GO:0090729">
    <property type="term" value="F:toxin activity"/>
    <property type="evidence" value="ECO:0007669"/>
    <property type="project" value="UniProtKB-KW"/>
</dbReference>
<dbReference type="Pfam" id="PF08548">
    <property type="entry name" value="Peptidase_M10_C"/>
    <property type="match status" value="1"/>
</dbReference>
<evidence type="ECO:0000313" key="11">
    <source>
        <dbReference type="Proteomes" id="UP000515955"/>
    </source>
</evidence>
<keyword evidence="8" id="KW-0472">Membrane</keyword>
<comment type="cofactor">
    <cofactor evidence="1">
        <name>Ca(2+)</name>
        <dbReference type="ChEBI" id="CHEBI:29108"/>
    </cofactor>
</comment>
<dbReference type="PANTHER" id="PTHR38340">
    <property type="entry name" value="S-LAYER PROTEIN"/>
    <property type="match status" value="1"/>
</dbReference>
<dbReference type="Proteomes" id="UP000515955">
    <property type="component" value="Chromosome"/>
</dbReference>
<evidence type="ECO:0000256" key="2">
    <source>
        <dbReference type="ARBA" id="ARBA00004370"/>
    </source>
</evidence>
<keyword evidence="4" id="KW-0964">Secreted</keyword>
<dbReference type="InterPro" id="IPR050557">
    <property type="entry name" value="RTX_toxin/Mannuronan_C5-epim"/>
</dbReference>
<dbReference type="Gene3D" id="2.150.10.10">
    <property type="entry name" value="Serralysin-like metalloprotease, C-terminal"/>
    <property type="match status" value="3"/>
</dbReference>
<dbReference type="KEGG" id="srhi:H9L12_11385"/>
<evidence type="ECO:0000256" key="3">
    <source>
        <dbReference type="ARBA" id="ARBA00004613"/>
    </source>
</evidence>
<dbReference type="InterPro" id="IPR018511">
    <property type="entry name" value="Hemolysin-typ_Ca-bd_CS"/>
</dbReference>
<gene>
    <name evidence="10" type="ORF">H9L12_11385</name>
</gene>